<dbReference type="Gene3D" id="3.30.230.10">
    <property type="match status" value="1"/>
</dbReference>
<dbReference type="FunFam" id="3.30.230.10:FF:000021">
    <property type="entry name" value="Ribonuclease P protein component"/>
    <property type="match status" value="1"/>
</dbReference>
<sequence length="138" mass="16347">MLIFLKERPLDKVMAGSKQGIFVHKSLRLRNRADFSRVYRHGKSFANYQFVVYWFRKKEVEKFRVGISVSKKVGNAVVRNRMRRLVKEIMRHHEDKLIEHVDLVFIVRKGAVEMSYKDLEKSVLHVLRKASLLKPPGR</sequence>
<evidence type="ECO:0000256" key="8">
    <source>
        <dbReference type="NCBIfam" id="TIGR00188"/>
    </source>
</evidence>
<proteinExistence type="inferred from homology"/>
<dbReference type="InterPro" id="IPR000100">
    <property type="entry name" value="RNase_P"/>
</dbReference>
<dbReference type="GO" id="GO:0000049">
    <property type="term" value="F:tRNA binding"/>
    <property type="evidence" value="ECO:0007669"/>
    <property type="project" value="UniProtKB-UniRule"/>
</dbReference>
<evidence type="ECO:0000256" key="1">
    <source>
        <dbReference type="ARBA" id="ARBA00002663"/>
    </source>
</evidence>
<dbReference type="AlphaFoldDB" id="A0A839TVE6"/>
<dbReference type="SUPFAM" id="SSF54211">
    <property type="entry name" value="Ribosomal protein S5 domain 2-like"/>
    <property type="match status" value="1"/>
</dbReference>
<dbReference type="GO" id="GO:0042781">
    <property type="term" value="F:3'-tRNA processing endoribonuclease activity"/>
    <property type="evidence" value="ECO:0007669"/>
    <property type="project" value="TreeGrafter"/>
</dbReference>
<reference evidence="9 10" key="1">
    <citation type="submission" date="2020-08" db="EMBL/GenBank/DDBJ databases">
        <title>Genomic Encyclopedia of Type Strains, Phase III (KMG-III): the genomes of soil and plant-associated and newly described type strains.</title>
        <authorList>
            <person name="Whitman W."/>
        </authorList>
    </citation>
    <scope>NUCLEOTIDE SEQUENCE [LARGE SCALE GENOMIC DNA]</scope>
    <source>
        <strain evidence="9 10">CECT 5831</strain>
    </source>
</reference>
<dbReference type="PROSITE" id="PS00648">
    <property type="entry name" value="RIBONUCLEASE_P"/>
    <property type="match status" value="1"/>
</dbReference>
<dbReference type="InterPro" id="IPR020539">
    <property type="entry name" value="RNase_P_CS"/>
</dbReference>
<evidence type="ECO:0000313" key="9">
    <source>
        <dbReference type="EMBL" id="MBB3130481.1"/>
    </source>
</evidence>
<evidence type="ECO:0000256" key="4">
    <source>
        <dbReference type="ARBA" id="ARBA00022759"/>
    </source>
</evidence>
<dbReference type="GO" id="GO:0030677">
    <property type="term" value="C:ribonuclease P complex"/>
    <property type="evidence" value="ECO:0007669"/>
    <property type="project" value="TreeGrafter"/>
</dbReference>
<comment type="catalytic activity">
    <reaction evidence="7">
        <text>Endonucleolytic cleavage of RNA, removing 5'-extranucleotides from tRNA precursor.</text>
        <dbReference type="EC" id="3.1.26.5"/>
    </reaction>
</comment>
<keyword evidence="6 7" id="KW-0694">RNA-binding</keyword>
<dbReference type="EC" id="3.1.26.5" evidence="7 8"/>
<keyword evidence="3 7" id="KW-0540">Nuclease</keyword>
<evidence type="ECO:0000256" key="3">
    <source>
        <dbReference type="ARBA" id="ARBA00022722"/>
    </source>
</evidence>
<name>A0A839TVE6_9BACL</name>
<dbReference type="PANTHER" id="PTHR33992">
    <property type="entry name" value="RIBONUCLEASE P PROTEIN COMPONENT"/>
    <property type="match status" value="1"/>
</dbReference>
<dbReference type="InterPro" id="IPR014721">
    <property type="entry name" value="Ribsml_uS5_D2-typ_fold_subgr"/>
</dbReference>
<evidence type="ECO:0000313" key="10">
    <source>
        <dbReference type="Proteomes" id="UP000517523"/>
    </source>
</evidence>
<protein>
    <recommendedName>
        <fullName evidence="7 8">Ribonuclease P protein component</fullName>
        <shortName evidence="7">RNase P protein</shortName>
        <shortName evidence="7">RNaseP protein</shortName>
        <ecNumber evidence="7 8">3.1.26.5</ecNumber>
    </recommendedName>
    <alternativeName>
        <fullName evidence="7">Protein C5</fullName>
    </alternativeName>
</protein>
<evidence type="ECO:0000256" key="7">
    <source>
        <dbReference type="HAMAP-Rule" id="MF_00227"/>
    </source>
</evidence>
<comment type="similarity">
    <text evidence="7">Belongs to the RnpA family.</text>
</comment>
<organism evidence="9 10">
    <name type="scientific">Paenibacillus rhizosphaerae</name>
    <dbReference type="NCBI Taxonomy" id="297318"/>
    <lineage>
        <taxon>Bacteria</taxon>
        <taxon>Bacillati</taxon>
        <taxon>Bacillota</taxon>
        <taxon>Bacilli</taxon>
        <taxon>Bacillales</taxon>
        <taxon>Paenibacillaceae</taxon>
        <taxon>Paenibacillus</taxon>
    </lineage>
</organism>
<evidence type="ECO:0000256" key="5">
    <source>
        <dbReference type="ARBA" id="ARBA00022801"/>
    </source>
</evidence>
<evidence type="ECO:0000256" key="2">
    <source>
        <dbReference type="ARBA" id="ARBA00022694"/>
    </source>
</evidence>
<keyword evidence="2 7" id="KW-0819">tRNA processing</keyword>
<comment type="subunit">
    <text evidence="7">Consists of a catalytic RNA component (M1 or rnpB) and a protein subunit.</text>
</comment>
<dbReference type="Proteomes" id="UP000517523">
    <property type="component" value="Unassembled WGS sequence"/>
</dbReference>
<dbReference type="NCBIfam" id="TIGR00188">
    <property type="entry name" value="rnpA"/>
    <property type="match status" value="1"/>
</dbReference>
<accession>A0A839TVE6</accession>
<gene>
    <name evidence="7" type="primary">rnpA</name>
    <name evidence="9" type="ORF">FHS19_005200</name>
</gene>
<comment type="caution">
    <text evidence="9">The sequence shown here is derived from an EMBL/GenBank/DDBJ whole genome shotgun (WGS) entry which is preliminary data.</text>
</comment>
<evidence type="ECO:0000256" key="6">
    <source>
        <dbReference type="ARBA" id="ARBA00022884"/>
    </source>
</evidence>
<keyword evidence="4 7" id="KW-0255">Endonuclease</keyword>
<keyword evidence="5 7" id="KW-0378">Hydrolase</keyword>
<dbReference type="Pfam" id="PF00825">
    <property type="entry name" value="Ribonuclease_P"/>
    <property type="match status" value="1"/>
</dbReference>
<dbReference type="EMBL" id="JACHXJ010000005">
    <property type="protein sequence ID" value="MBB3130481.1"/>
    <property type="molecule type" value="Genomic_DNA"/>
</dbReference>
<dbReference type="GO" id="GO:0001682">
    <property type="term" value="P:tRNA 5'-leader removal"/>
    <property type="evidence" value="ECO:0007669"/>
    <property type="project" value="UniProtKB-UniRule"/>
</dbReference>
<dbReference type="PANTHER" id="PTHR33992:SF1">
    <property type="entry name" value="RIBONUCLEASE P PROTEIN COMPONENT"/>
    <property type="match status" value="1"/>
</dbReference>
<dbReference type="GO" id="GO:0004526">
    <property type="term" value="F:ribonuclease P activity"/>
    <property type="evidence" value="ECO:0007669"/>
    <property type="project" value="UniProtKB-UniRule"/>
</dbReference>
<dbReference type="InterPro" id="IPR020568">
    <property type="entry name" value="Ribosomal_Su5_D2-typ_SF"/>
</dbReference>
<dbReference type="HAMAP" id="MF_00227">
    <property type="entry name" value="RNase_P"/>
    <property type="match status" value="1"/>
</dbReference>
<comment type="function">
    <text evidence="1 7">RNaseP catalyzes the removal of the 5'-leader sequence from pre-tRNA to produce the mature 5'-terminus. It can also cleave other RNA substrates such as 4.5S RNA. The protein component plays an auxiliary but essential role in vivo by binding to the 5'-leader sequence and broadening the substrate specificity of the ribozyme.</text>
</comment>